<evidence type="ECO:0000259" key="1">
    <source>
        <dbReference type="Pfam" id="PF00899"/>
    </source>
</evidence>
<organism evidence="2 3">
    <name type="scientific">Butyricicoccus pullicaecorum</name>
    <dbReference type="NCBI Taxonomy" id="501571"/>
    <lineage>
        <taxon>Bacteria</taxon>
        <taxon>Bacillati</taxon>
        <taxon>Bacillota</taxon>
        <taxon>Clostridia</taxon>
        <taxon>Eubacteriales</taxon>
        <taxon>Butyricicoccaceae</taxon>
        <taxon>Butyricicoccus</taxon>
    </lineage>
</organism>
<reference evidence="3" key="1">
    <citation type="submission" date="2017-04" db="EMBL/GenBank/DDBJ databases">
        <title>Function of individual gut microbiota members based on whole genome sequencing of pure cultures obtained from chicken caecum.</title>
        <authorList>
            <person name="Medvecky M."/>
            <person name="Cejkova D."/>
            <person name="Polansky O."/>
            <person name="Karasova D."/>
            <person name="Kubasova T."/>
            <person name="Cizek A."/>
            <person name="Rychlik I."/>
        </authorList>
    </citation>
    <scope>NUCLEOTIDE SEQUENCE [LARGE SCALE GENOMIC DNA]</scope>
    <source>
        <strain evidence="3">An180</strain>
    </source>
</reference>
<proteinExistence type="predicted"/>
<evidence type="ECO:0000313" key="3">
    <source>
        <dbReference type="Proteomes" id="UP000195897"/>
    </source>
</evidence>
<sequence length="243" mass="25806">MLQEFSRAALLLGADGMDRLAGAHVAVFGIGGVGGAAAEALARAGVGALTLIDNDVVSVSNRNRQIIALSSTVGQPKVEVMAARIRDINPTCTVTPLQMFVTPDDAPDLSQFDYVIDAIDTVTAKLFLIETCNKLGVPLISSMGTGNKLDPTRFQVADIYKTSVCPLARVIRQECKKRRIKRLKVVFSTEEAAKIPPERYALCPGESKGTAGRPVPASVSFVPPVAGFILAGEVIKDLTEGLR</sequence>
<comment type="caution">
    <text evidence="2">The sequence shown here is derived from an EMBL/GenBank/DDBJ whole genome shotgun (WGS) entry which is preliminary data.</text>
</comment>
<protein>
    <submittedName>
        <fullName evidence="2">tRNA threonylcarbamoyladenosine dehydratase</fullName>
    </submittedName>
</protein>
<dbReference type="RefSeq" id="WP_087372385.1">
    <property type="nucleotide sequence ID" value="NZ_NFKK01000006.1"/>
</dbReference>
<dbReference type="InterPro" id="IPR000594">
    <property type="entry name" value="ThiF_NAD_FAD-bd"/>
</dbReference>
<feature type="domain" description="THIF-type NAD/FAD binding fold" evidence="1">
    <location>
        <begin position="6"/>
        <end position="238"/>
    </location>
</feature>
<dbReference type="SUPFAM" id="SSF69572">
    <property type="entry name" value="Activating enzymes of the ubiquitin-like proteins"/>
    <property type="match status" value="1"/>
</dbReference>
<dbReference type="PANTHER" id="PTHR43267:SF1">
    <property type="entry name" value="TRNA THREONYLCARBAMOYLADENOSINE DEHYDRATASE"/>
    <property type="match status" value="1"/>
</dbReference>
<dbReference type="CDD" id="cd00755">
    <property type="entry name" value="YgdL_like"/>
    <property type="match status" value="1"/>
</dbReference>
<dbReference type="InterPro" id="IPR035985">
    <property type="entry name" value="Ubiquitin-activating_enz"/>
</dbReference>
<dbReference type="Gene3D" id="3.40.50.720">
    <property type="entry name" value="NAD(P)-binding Rossmann-like Domain"/>
    <property type="match status" value="1"/>
</dbReference>
<dbReference type="Proteomes" id="UP000195897">
    <property type="component" value="Unassembled WGS sequence"/>
</dbReference>
<dbReference type="PANTHER" id="PTHR43267">
    <property type="entry name" value="TRNA THREONYLCARBAMOYLADENOSINE DEHYDRATASE"/>
    <property type="match status" value="1"/>
</dbReference>
<dbReference type="GO" id="GO:0061504">
    <property type="term" value="P:cyclic threonylcarbamoyladenosine biosynthetic process"/>
    <property type="evidence" value="ECO:0007669"/>
    <property type="project" value="TreeGrafter"/>
</dbReference>
<accession>A0A1Y4L8E8</accession>
<dbReference type="Pfam" id="PF00899">
    <property type="entry name" value="ThiF"/>
    <property type="match status" value="1"/>
</dbReference>
<dbReference type="GO" id="GO:0061503">
    <property type="term" value="F:tRNA threonylcarbamoyladenosine dehydratase"/>
    <property type="evidence" value="ECO:0007669"/>
    <property type="project" value="TreeGrafter"/>
</dbReference>
<gene>
    <name evidence="2" type="ORF">B5F17_07155</name>
</gene>
<dbReference type="EMBL" id="NFKK01000006">
    <property type="protein sequence ID" value="OUP53007.1"/>
    <property type="molecule type" value="Genomic_DNA"/>
</dbReference>
<dbReference type="InterPro" id="IPR045886">
    <property type="entry name" value="ThiF/MoeB/HesA"/>
</dbReference>
<evidence type="ECO:0000313" key="2">
    <source>
        <dbReference type="EMBL" id="OUP53007.1"/>
    </source>
</evidence>
<dbReference type="AlphaFoldDB" id="A0A1Y4L8E8"/>
<dbReference type="FunFam" id="3.40.50.720:FF:000141">
    <property type="entry name" value="tRNA threonylcarbamoyladenosine dehydratase"/>
    <property type="match status" value="1"/>
</dbReference>
<name>A0A1Y4L8E8_9FIRM</name>
<dbReference type="GO" id="GO:0008641">
    <property type="term" value="F:ubiquitin-like modifier activating enzyme activity"/>
    <property type="evidence" value="ECO:0007669"/>
    <property type="project" value="InterPro"/>
</dbReference>